<keyword evidence="3 9" id="KW-0808">Transferase</keyword>
<keyword evidence="2 9" id="KW-0820">tRNA-binding</keyword>
<keyword evidence="14" id="KW-1185">Reference proteome</keyword>
<feature type="binding site" evidence="9">
    <location>
        <position position="579"/>
    </location>
    <ligand>
        <name>acetyl-CoA</name>
        <dbReference type="ChEBI" id="CHEBI:57288"/>
    </ligand>
</feature>
<dbReference type="Gene3D" id="3.40.50.300">
    <property type="entry name" value="P-loop containing nucleotide triphosphate hydrolases"/>
    <property type="match status" value="1"/>
</dbReference>
<sequence>MNEAQTFLLWFNDYAKDARNKCERRLVILSGSELWAFSLLEAIKVVSQTLTKDAQLLVENTLTNGINPLSETVHESCLIYGDSAIFKANVQRQRFRDKLGSESSLIIFADNRFNIDAFAALSGTLKAGGVMFLVTKSLAEDFEQSLFFKRFYSLAQKSTDHIIITETQSTVLPELTCHEITQTKILTEGYPLGCITAEQYSAVSAINKVVSGHRKRPLVLTADRGRGKSSALAIACAQLMKSNKNNDFSLVITAPDIQSLSVFYRQLKQSLLALIADESLERSKTETLNDLGEQSRQLYYGKASLSFIAVDQLIKQPIQCNLLLVDEAAAIPVYLLEQLLSYYHRLVFSSTIHGYEGAGRSFTLKFQKTLDRLCPQWVSLHINQPIRWRENDPLEQLVFETCLLNAELPELNNAYGSTSLSCKVIGATTLVTDEVLLRQVFAILVTAHYQTKPSDLQLMLDNPQVQVVCLFNETDDTSEVVGVALLMTEGAGCGISNTDIMDVKQAKRRLRNHFLPQSLLSHSGFDSAFNYKYLRIMRIAIHPTLQLQGLGSYFIKEIELIAKQQKADFIGSSFGASSELLAFWLKAEFKPVRLGFTKDKASGEHSALMIKGLNSNAFASQQLLGTNFYRSFDYLLLDEYKSLAPELVHQLLSTQTTAELQPLNLQDLANVTAYSTGERLYSSCVYSLYLWFKHQLTISKVNEQYKLELVLITRLLQKHDIDKVCQQFGYTGKKMLNNAIKDYVALRLSSTAVQ</sequence>
<evidence type="ECO:0000256" key="2">
    <source>
        <dbReference type="ARBA" id="ARBA00022555"/>
    </source>
</evidence>
<dbReference type="InterPro" id="IPR038321">
    <property type="entry name" value="TmcA_C_sf"/>
</dbReference>
<dbReference type="Proteomes" id="UP000815846">
    <property type="component" value="Unassembled WGS sequence"/>
</dbReference>
<evidence type="ECO:0000256" key="1">
    <source>
        <dbReference type="ARBA" id="ARBA00022490"/>
    </source>
</evidence>
<feature type="domain" description="N-acetyltransferase" evidence="12">
    <location>
        <begin position="563"/>
        <end position="613"/>
    </location>
</feature>
<comment type="caution">
    <text evidence="9">Lacks conserved residue(s) required for the propagation of feature annotation.</text>
</comment>
<dbReference type="RefSeq" id="WP_101342866.1">
    <property type="nucleotide sequence ID" value="NZ_PJAI02000007.1"/>
</dbReference>
<feature type="domain" description="N-acetyltransferase" evidence="12">
    <location>
        <begin position="440"/>
        <end position="558"/>
    </location>
</feature>
<evidence type="ECO:0000313" key="13">
    <source>
        <dbReference type="EMBL" id="TYK65907.1"/>
    </source>
</evidence>
<dbReference type="InterPro" id="IPR000182">
    <property type="entry name" value="GNAT_dom"/>
</dbReference>
<proteinExistence type="inferred from homology"/>
<evidence type="ECO:0000313" key="14">
    <source>
        <dbReference type="Proteomes" id="UP000815846"/>
    </source>
</evidence>
<dbReference type="Gene3D" id="3.40.630.30">
    <property type="match status" value="1"/>
</dbReference>
<comment type="catalytic activity">
    <reaction evidence="9">
        <text>cytidine(34) in elongator tRNA(Met) + acetyl-CoA + ATP + H2O = N(4)-acetylcytidine(34) in elongator tRNA(Met) + ADP + phosphate + CoA + H(+)</text>
        <dbReference type="Rhea" id="RHEA:43788"/>
        <dbReference type="Rhea" id="RHEA-COMP:10693"/>
        <dbReference type="Rhea" id="RHEA-COMP:10694"/>
        <dbReference type="ChEBI" id="CHEBI:15377"/>
        <dbReference type="ChEBI" id="CHEBI:15378"/>
        <dbReference type="ChEBI" id="CHEBI:30616"/>
        <dbReference type="ChEBI" id="CHEBI:43474"/>
        <dbReference type="ChEBI" id="CHEBI:57287"/>
        <dbReference type="ChEBI" id="CHEBI:57288"/>
        <dbReference type="ChEBI" id="CHEBI:74900"/>
        <dbReference type="ChEBI" id="CHEBI:82748"/>
        <dbReference type="ChEBI" id="CHEBI:456216"/>
        <dbReference type="EC" id="2.3.1.193"/>
    </reaction>
</comment>
<keyword evidence="5 9" id="KW-0547">Nucleotide-binding</keyword>
<evidence type="ECO:0000259" key="12">
    <source>
        <dbReference type="Pfam" id="PF13718"/>
    </source>
</evidence>
<dbReference type="Pfam" id="PF05127">
    <property type="entry name" value="NAT10_TcmA_helicase"/>
    <property type="match status" value="1"/>
</dbReference>
<evidence type="ECO:0000256" key="6">
    <source>
        <dbReference type="ARBA" id="ARBA00022840"/>
    </source>
</evidence>
<evidence type="ECO:0000259" key="11">
    <source>
        <dbReference type="Pfam" id="PF08351"/>
    </source>
</evidence>
<dbReference type="EC" id="2.3.1.193" evidence="9"/>
<protein>
    <recommendedName>
        <fullName evidence="9">tRNA(Met) cytidine acetyltransferase TmcA</fullName>
        <ecNumber evidence="9">2.3.1.193</ecNumber>
    </recommendedName>
</protein>
<dbReference type="Gene3D" id="3.40.50.11040">
    <property type="match status" value="1"/>
</dbReference>
<evidence type="ECO:0000256" key="5">
    <source>
        <dbReference type="ARBA" id="ARBA00022741"/>
    </source>
</evidence>
<reference evidence="13 14" key="1">
    <citation type="submission" date="2019-08" db="EMBL/GenBank/DDBJ databases">
        <title>Microbe sample from Colwellia echini.</title>
        <authorList>
            <person name="Christiansen L."/>
            <person name="Pathiraja D."/>
            <person name="Schultz-Johansen M."/>
            <person name="Choi I.-G."/>
            <person name="Stougaard P."/>
        </authorList>
    </citation>
    <scope>NUCLEOTIDE SEQUENCE [LARGE SCALE GENOMIC DNA]</scope>
    <source>
        <strain evidence="13 14">A3</strain>
    </source>
</reference>
<feature type="binding site" evidence="9">
    <location>
        <position position="387"/>
    </location>
    <ligand>
        <name>ATP</name>
        <dbReference type="ChEBI" id="CHEBI:30616"/>
    </ligand>
</feature>
<feature type="domain" description="TmcA/NAT10 N-terminal" evidence="11">
    <location>
        <begin position="7"/>
        <end position="164"/>
    </location>
</feature>
<organism evidence="13 14">
    <name type="scientific">Colwellia echini</name>
    <dbReference type="NCBI Taxonomy" id="1982103"/>
    <lineage>
        <taxon>Bacteria</taxon>
        <taxon>Pseudomonadati</taxon>
        <taxon>Pseudomonadota</taxon>
        <taxon>Gammaproteobacteria</taxon>
        <taxon>Alteromonadales</taxon>
        <taxon>Colwelliaceae</taxon>
        <taxon>Colwellia</taxon>
    </lineage>
</organism>
<evidence type="ECO:0000256" key="9">
    <source>
        <dbReference type="HAMAP-Rule" id="MF_01886"/>
    </source>
</evidence>
<dbReference type="Pfam" id="PF08351">
    <property type="entry name" value="TmcA_N"/>
    <property type="match status" value="1"/>
</dbReference>
<name>A0ABY3MXZ4_9GAMM</name>
<keyword evidence="7 9" id="KW-0694">RNA-binding</keyword>
<evidence type="ECO:0000256" key="8">
    <source>
        <dbReference type="ARBA" id="ARBA00023315"/>
    </source>
</evidence>
<dbReference type="SUPFAM" id="SSF55729">
    <property type="entry name" value="Acyl-CoA N-acyltransferases (Nat)"/>
    <property type="match status" value="1"/>
</dbReference>
<dbReference type="InterPro" id="IPR027417">
    <property type="entry name" value="P-loop_NTPase"/>
</dbReference>
<dbReference type="InterPro" id="IPR024914">
    <property type="entry name" value="tRNA_acetyltr_TmcA"/>
</dbReference>
<dbReference type="SUPFAM" id="SSF52540">
    <property type="entry name" value="P-loop containing nucleoside triphosphate hydrolases"/>
    <property type="match status" value="1"/>
</dbReference>
<dbReference type="InterPro" id="IPR013562">
    <property type="entry name" value="TmcA/NAT10_N"/>
</dbReference>
<keyword evidence="8 9" id="KW-0012">Acyltransferase</keyword>
<gene>
    <name evidence="9" type="primary">tmcA</name>
    <name evidence="13" type="ORF">CWS31_008135</name>
</gene>
<evidence type="ECO:0000256" key="7">
    <source>
        <dbReference type="ARBA" id="ARBA00022884"/>
    </source>
</evidence>
<feature type="binding site" evidence="9">
    <location>
        <position position="199"/>
    </location>
    <ligand>
        <name>ATP</name>
        <dbReference type="ChEBI" id="CHEBI:30616"/>
    </ligand>
</feature>
<evidence type="ECO:0000259" key="10">
    <source>
        <dbReference type="Pfam" id="PF05127"/>
    </source>
</evidence>
<dbReference type="CDD" id="cd04301">
    <property type="entry name" value="NAT_SF"/>
    <property type="match status" value="1"/>
</dbReference>
<dbReference type="HAMAP" id="MF_01886">
    <property type="entry name" value="tRNA_acetyltr_TmcA"/>
    <property type="match status" value="1"/>
</dbReference>
<dbReference type="InterPro" id="IPR007807">
    <property type="entry name" value="TcmA/NAT10_helicase"/>
</dbReference>
<comment type="similarity">
    <text evidence="9">Belongs to the TmcA family.</text>
</comment>
<dbReference type="Gene3D" id="1.20.120.890">
    <property type="entry name" value="tRNA(Met) cytidine acetyltransferase, tail domain"/>
    <property type="match status" value="1"/>
</dbReference>
<feature type="domain" description="TcmA/NAT10 helicase" evidence="10">
    <location>
        <begin position="219"/>
        <end position="405"/>
    </location>
</feature>
<dbReference type="PANTHER" id="PTHR10925">
    <property type="entry name" value="N-ACETYLTRANSFERASE 10"/>
    <property type="match status" value="1"/>
</dbReference>
<accession>A0ABY3MXZ4</accession>
<dbReference type="PANTHER" id="PTHR10925:SF5">
    <property type="entry name" value="RNA CYTIDINE ACETYLTRANSFERASE"/>
    <property type="match status" value="1"/>
</dbReference>
<comment type="caution">
    <text evidence="13">The sequence shown here is derived from an EMBL/GenBank/DDBJ whole genome shotgun (WGS) entry which is preliminary data.</text>
</comment>
<keyword evidence="4 9" id="KW-0819">tRNA processing</keyword>
<dbReference type="InterPro" id="IPR016181">
    <property type="entry name" value="Acyl_CoA_acyltransferase"/>
</dbReference>
<evidence type="ECO:0000256" key="4">
    <source>
        <dbReference type="ARBA" id="ARBA00022694"/>
    </source>
</evidence>
<comment type="function">
    <text evidence="9">Catalyzes the formation of N(4)-acetylcytidine (ac(4)C) at the wobble position of tRNA(Met), by using acetyl-CoA as an acetyl donor and ATP (or GTP).</text>
</comment>
<dbReference type="EMBL" id="PJAI02000007">
    <property type="protein sequence ID" value="TYK65907.1"/>
    <property type="molecule type" value="Genomic_DNA"/>
</dbReference>
<dbReference type="Pfam" id="PF13718">
    <property type="entry name" value="GNAT_acetyltr_2"/>
    <property type="match status" value="2"/>
</dbReference>
<evidence type="ECO:0000256" key="3">
    <source>
        <dbReference type="ARBA" id="ARBA00022679"/>
    </source>
</evidence>
<keyword evidence="1 9" id="KW-0963">Cytoplasm</keyword>
<keyword evidence="6 9" id="KW-0067">ATP-binding</keyword>
<comment type="subcellular location">
    <subcellularLocation>
        <location evidence="9">Cytoplasm</location>
    </subcellularLocation>
</comment>
<dbReference type="InterPro" id="IPR032672">
    <property type="entry name" value="TmcA/NAT10/Kre33"/>
</dbReference>